<gene>
    <name evidence="1" type="ORF">NQ176_g1075</name>
</gene>
<comment type="caution">
    <text evidence="1">The sequence shown here is derived from an EMBL/GenBank/DDBJ whole genome shotgun (WGS) entry which is preliminary data.</text>
</comment>
<reference evidence="1" key="1">
    <citation type="submission" date="2022-08" db="EMBL/GenBank/DDBJ databases">
        <title>Genome Sequence of Lecanicillium fungicola.</title>
        <authorList>
            <person name="Buettner E."/>
        </authorList>
    </citation>
    <scope>NUCLEOTIDE SEQUENCE</scope>
    <source>
        <strain evidence="1">Babe33</strain>
    </source>
</reference>
<name>A0ACC1NUB6_9HYPO</name>
<proteinExistence type="predicted"/>
<organism evidence="1 2">
    <name type="scientific">Zarea fungicola</name>
    <dbReference type="NCBI Taxonomy" id="93591"/>
    <lineage>
        <taxon>Eukaryota</taxon>
        <taxon>Fungi</taxon>
        <taxon>Dikarya</taxon>
        <taxon>Ascomycota</taxon>
        <taxon>Pezizomycotina</taxon>
        <taxon>Sordariomycetes</taxon>
        <taxon>Hypocreomycetidae</taxon>
        <taxon>Hypocreales</taxon>
        <taxon>Cordycipitaceae</taxon>
        <taxon>Zarea</taxon>
    </lineage>
</organism>
<dbReference type="EMBL" id="JANJQO010000052">
    <property type="protein sequence ID" value="KAJ2982902.1"/>
    <property type="molecule type" value="Genomic_DNA"/>
</dbReference>
<evidence type="ECO:0000313" key="2">
    <source>
        <dbReference type="Proteomes" id="UP001143910"/>
    </source>
</evidence>
<sequence>MPSTSNPSHIPVAIIGLSCRFPGDATSPAKFWDLLKNGRDAYSPTTDRYNADAFYHPNASKRQNVLATKGGHFLKQDPYAFDAAFFNITAAEAISFDPKQRIAMEVVYEALENAGKTLPKVAGTQTCCYIGSSMSDYRDAVVRDFGNSPKYHILGTCEEMISNRVSHFLDIHGPSATIHTACSSSLVATHLACQSLQSGESEMAIAGGVGMIISPDGNMHLNNLGFLNPEGHSRSFDENAGGYGRGEGCGILILKRLDKALEDGDPIRAVIRASGVNSDGWTQGVTMPSSEAQSALIKFVYESHGLDYGATQYVEAHGTGTKAGDPAEVGALHRTIGQGTTQSRKLWIGSVKPNIGHLEAAAGVAGIIKGVLAMEQGMLPPNIYFSKPNPAIPLDEWNMAVPTKLMPWPASQTGRRMSVSGFGMGGTNGHVVLDGYKPVGNLLSTARHAGKRLFLLSSQDQAGFKRIADMLVEHLDALGPAATTPDYLANLSHTLAVARSDLSWRTSYVAETIFELRHQLFTEPGENAVRSSGTKPRLAFVFTGQGAQWARMGLELLERAVFKDSVNKSREILEQLGCDWDPIKELSKAQDESRLGVPEVSQPICTILQIALVDLLKSWGISPLKVIGHSSGEIAAAYTIGALSHRDAVAAAFFRGKASSGLKHLNGSMMAVGCSREEADAIISETKFTTGIATVACVNSPSSVTVSGDVAALEELQIILEQKGVFNRRLKVDIAYHSSHMNAAMAEYSRLIADIEPVRPVQETAIMVSSVTNTEVDHELLGPYYWVRNLISPVLFADAVKELVQPLDGDGKNTIDLIIEIGPHSTLGGPIEQILSHNGITNVAYSSVLTRGQNGLDCSLKLAGDLFHHNVPFDLQKVNGDDGCRMLTNLPSYPWNHSKSFRADSRVHREHLEQKFPTRSLIGAPVPMMAENEYVWRSFIRLADEPWLRGHTVGSTVLFPGAGIVSIVLEASQQLIDSGKTIRGFRMRDVNLFAAMALPEDLATEVIIHIRPQLIATTGSTAPSGWWEWTVSSCVGTDQLRDNARGLVAIDYEEGRSQQVTLEDKALVAAQIADYHEIFRDCPEVYSKARFYDHMTKASWSYGELFQGVENCHPGYGKTTFDIRLVDIGETFSKGQIERPFLINAASLDAVFQSWLGSTYTDGAFEFDKPFVPTSIGELEISIKIPADANYIMPGYCRSERYGFNELSADIVLFDTQLQDVFLSVKDFRTSELDMDAGRVDGDMTLVDPADITSEVKWNYTLDLLKPAEISSVIGKFPSQDRLRELIRLALHNRPAATAIEIVSDAALIPETAMTKLEKSVISPSQVCYAVLNTERSDATDVAPFWKLLSMAESDASVVTDRGPADLLIISKDTKTSDVLEHLDELVKPEATIIVDNSTATATTLTTPEFELIASIEGEKPLALYNYKKSQVNGTNRINGINGTTNGTNGTSVHEAIILTPAGTGALVQDFSTALKASLQSSGYSVATHAWGSDIIAENAKGKTFIALLELEDPILDNLSKADFEDLRTVVLNCERLLWVTRGDNPAFGMVDGFARCIMSEIASTKFQILHLSGSSDLHRESSLAAQIVQSHTEDNEFREVEGHLQVARIFKSYEENDSIRHHLEDATHVVALAEQEDSLRLTIGKPGLLDTLQFVTDERMLSPLQDHEIEVRVKATGLNFRDIMACMGLIPVRSLGQEASGIVLRTGSKATEFKTGDRVCTMNIGTHATRIRADYRVTAKIPDSMTFEQAAAVAVVHTTAYYAFVTVAKLRQGQSVLIHAAAGGVGQAAIQLAKHLGLIVYVTVGTDEKRKLIMETYGIPEEHIFNSRDTSFVKGINRVTNGRGVDCILNSLSGELLRASWGCLATFGHFIEIGLRDITNNMRLDMRPFRRSTSFTFINSHTLFMEDPAALGDILKETFKLMSSGVLSAPSPLTAYPIGQVGDAFRLMQQGKHSGKIVLSFPDDAQAPVLHKAKNSLKLDPNATYLFIGGLGGLGRSLAKEFVASGCKNIAFLSRSGDASPQAKAIVDELASLHINVKVYRADIAEESSFLAAMQQCSKDLPPVKGVIQMAMVLRDVVFEKMSYEEWTVPIRPKVQGTWNLHKYFGQERPLDFLVICSSSSGIYGYPSQAQYASGNTYQDAIAHYRRSQGLNAISVNLGIMRDVGVLAESGTTGNIKLWEEVLGIREPAFHALMKSLINHQQRPSQDYPAQVCTGLGTADIMATHGLARPEYFDDPRFGPLAVTTVTSAASGSGSGSTVPLASRLSQATTKAEATEIIKDALVEKTSEILQMPASEVDPGRPLYRYGVDSLVALEVRNWITREMRANMALLEILAAVPIENFAAKIAEKSKLITV</sequence>
<evidence type="ECO:0000313" key="1">
    <source>
        <dbReference type="EMBL" id="KAJ2982902.1"/>
    </source>
</evidence>
<dbReference type="Proteomes" id="UP001143910">
    <property type="component" value="Unassembled WGS sequence"/>
</dbReference>
<accession>A0ACC1NUB6</accession>
<protein>
    <submittedName>
        <fullName evidence="1">Uncharacterized protein</fullName>
    </submittedName>
</protein>
<keyword evidence="2" id="KW-1185">Reference proteome</keyword>